<evidence type="ECO:0000313" key="9">
    <source>
        <dbReference type="Proteomes" id="UP000792457"/>
    </source>
</evidence>
<sequence length="476" mass="50469">MVLESTMICVDNSDYMRNGDFLPTRLQAQQDAVNLVCHSKIRANAENNVGLLTLANVEVLATLTSDVGRILSKLHQVQPNGNISLLTGIRIAHLALKHRQGKNHKMRIVAFVGSPVESEEKDLVKLAKRLKKEKVSVDIVSFGEEVSPKVANNDLLTAFINALNGKDGAGSHLVTVPPGPHLSDALISSPVIQASELKVTWNHGFLVMLGEDGMGGAGLGGSGFEFGVDPNEDPELALALRVSMEEQRQRQEEEARRAQAESTAAATETPAGATGTGLPAARPMDIDKNSASEEDMLERALAMSLEGRDTTTQPPVTPAGAVASQIPAVLGTSSLPDFDHMSEEEQIAFAMHMSMQDAQDQAAEEDSPGKSQSGETPMEVEVSGGDDAAGEGEDDLSEVMSDPAFLQSVLENLPGVDPQSEAVRQAVGHVSAAIAEKESKEGAGKKEKRGEASSSSSSQDKGDKKGSSDHERGKRK</sequence>
<evidence type="ECO:0000256" key="5">
    <source>
        <dbReference type="ARBA" id="ARBA00044341"/>
    </source>
</evidence>
<accession>A0A8K0JVC9</accession>
<dbReference type="GO" id="GO:0008540">
    <property type="term" value="C:proteasome regulatory particle, base subcomplex"/>
    <property type="evidence" value="ECO:0007669"/>
    <property type="project" value="TreeGrafter"/>
</dbReference>
<organism evidence="8 9">
    <name type="scientific">Ladona fulva</name>
    <name type="common">Scarce chaser dragonfly</name>
    <name type="synonym">Libellula fulva</name>
    <dbReference type="NCBI Taxonomy" id="123851"/>
    <lineage>
        <taxon>Eukaryota</taxon>
        <taxon>Metazoa</taxon>
        <taxon>Ecdysozoa</taxon>
        <taxon>Arthropoda</taxon>
        <taxon>Hexapoda</taxon>
        <taxon>Insecta</taxon>
        <taxon>Pterygota</taxon>
        <taxon>Palaeoptera</taxon>
        <taxon>Odonata</taxon>
        <taxon>Epiprocta</taxon>
        <taxon>Anisoptera</taxon>
        <taxon>Libelluloidea</taxon>
        <taxon>Libellulidae</taxon>
        <taxon>Ladona</taxon>
    </lineage>
</organism>
<dbReference type="Gene3D" id="3.40.50.410">
    <property type="entry name" value="von Willebrand factor, type A domain"/>
    <property type="match status" value="1"/>
</dbReference>
<dbReference type="Pfam" id="PF02809">
    <property type="entry name" value="UIM"/>
    <property type="match status" value="3"/>
</dbReference>
<feature type="compositionally biased region" description="Acidic residues" evidence="6">
    <location>
        <begin position="388"/>
        <end position="397"/>
    </location>
</feature>
<feature type="compositionally biased region" description="Basic and acidic residues" evidence="6">
    <location>
        <begin position="435"/>
        <end position="451"/>
    </location>
</feature>
<dbReference type="GO" id="GO:0005634">
    <property type="term" value="C:nucleus"/>
    <property type="evidence" value="ECO:0007669"/>
    <property type="project" value="TreeGrafter"/>
</dbReference>
<dbReference type="OrthoDB" id="1731724at2759"/>
<dbReference type="InterPro" id="IPR002035">
    <property type="entry name" value="VWF_A"/>
</dbReference>
<dbReference type="InterPro" id="IPR003903">
    <property type="entry name" value="UIM_dom"/>
</dbReference>
<evidence type="ECO:0000256" key="2">
    <source>
        <dbReference type="ARBA" id="ARBA00014934"/>
    </source>
</evidence>
<protein>
    <recommendedName>
        <fullName evidence="2">26S proteasome non-ATPase regulatory subunit 4</fullName>
    </recommendedName>
    <alternativeName>
        <fullName evidence="5">26S proteasome regulatory subunit RPN10</fullName>
    </alternativeName>
</protein>
<feature type="domain" description="VWFA" evidence="7">
    <location>
        <begin position="5"/>
        <end position="191"/>
    </location>
</feature>
<dbReference type="GO" id="GO:0005829">
    <property type="term" value="C:cytosol"/>
    <property type="evidence" value="ECO:0007669"/>
    <property type="project" value="TreeGrafter"/>
</dbReference>
<keyword evidence="9" id="KW-1185">Reference proteome</keyword>
<evidence type="ECO:0000256" key="4">
    <source>
        <dbReference type="ARBA" id="ARBA00022942"/>
    </source>
</evidence>
<feature type="region of interest" description="Disordered" evidence="6">
    <location>
        <begin position="244"/>
        <end position="285"/>
    </location>
</feature>
<dbReference type="InterPro" id="IPR036465">
    <property type="entry name" value="vWFA_dom_sf"/>
</dbReference>
<dbReference type="GO" id="GO:0031593">
    <property type="term" value="F:polyubiquitin modification-dependent protein binding"/>
    <property type="evidence" value="ECO:0007669"/>
    <property type="project" value="TreeGrafter"/>
</dbReference>
<evidence type="ECO:0000256" key="3">
    <source>
        <dbReference type="ARBA" id="ARBA00022737"/>
    </source>
</evidence>
<dbReference type="CDD" id="cd22297">
    <property type="entry name" value="PSMD4_RAZUL"/>
    <property type="match status" value="1"/>
</dbReference>
<dbReference type="PROSITE" id="PS50330">
    <property type="entry name" value="UIM"/>
    <property type="match status" value="2"/>
</dbReference>
<comment type="similarity">
    <text evidence="1">Belongs to the proteasome subunit S5A family.</text>
</comment>
<comment type="caution">
    <text evidence="8">The sequence shown here is derived from an EMBL/GenBank/DDBJ whole genome shotgun (WGS) entry which is preliminary data.</text>
</comment>
<reference evidence="8" key="1">
    <citation type="submission" date="2013-04" db="EMBL/GenBank/DDBJ databases">
        <authorList>
            <person name="Qu J."/>
            <person name="Murali S.C."/>
            <person name="Bandaranaike D."/>
            <person name="Bellair M."/>
            <person name="Blankenburg K."/>
            <person name="Chao H."/>
            <person name="Dinh H."/>
            <person name="Doddapaneni H."/>
            <person name="Downs B."/>
            <person name="Dugan-Rocha S."/>
            <person name="Elkadiri S."/>
            <person name="Gnanaolivu R.D."/>
            <person name="Hernandez B."/>
            <person name="Javaid M."/>
            <person name="Jayaseelan J.C."/>
            <person name="Lee S."/>
            <person name="Li M."/>
            <person name="Ming W."/>
            <person name="Munidasa M."/>
            <person name="Muniz J."/>
            <person name="Nguyen L."/>
            <person name="Ongeri F."/>
            <person name="Osuji N."/>
            <person name="Pu L.-L."/>
            <person name="Puazo M."/>
            <person name="Qu C."/>
            <person name="Quiroz J."/>
            <person name="Raj R."/>
            <person name="Weissenberger G."/>
            <person name="Xin Y."/>
            <person name="Zou X."/>
            <person name="Han Y."/>
            <person name="Richards S."/>
            <person name="Worley K."/>
            <person name="Muzny D."/>
            <person name="Gibbs R."/>
        </authorList>
    </citation>
    <scope>NUCLEOTIDE SEQUENCE</scope>
    <source>
        <strain evidence="8">Sampled in the wild</strain>
    </source>
</reference>
<dbReference type="GO" id="GO:0043161">
    <property type="term" value="P:proteasome-mediated ubiquitin-dependent protein catabolic process"/>
    <property type="evidence" value="ECO:0007669"/>
    <property type="project" value="TreeGrafter"/>
</dbReference>
<dbReference type="Pfam" id="PF13519">
    <property type="entry name" value="VWA_2"/>
    <property type="match status" value="1"/>
</dbReference>
<feature type="compositionally biased region" description="Basic and acidic residues" evidence="6">
    <location>
        <begin position="244"/>
        <end position="259"/>
    </location>
</feature>
<dbReference type="AlphaFoldDB" id="A0A8K0JVC9"/>
<dbReference type="SUPFAM" id="SSF53300">
    <property type="entry name" value="vWA-like"/>
    <property type="match status" value="1"/>
</dbReference>
<dbReference type="PANTHER" id="PTHR10223:SF0">
    <property type="entry name" value="26S PROTEASOME NON-ATPASE REGULATORY SUBUNIT 4"/>
    <property type="match status" value="1"/>
</dbReference>
<feature type="compositionally biased region" description="Low complexity" evidence="6">
    <location>
        <begin position="260"/>
        <end position="283"/>
    </location>
</feature>
<dbReference type="InterPro" id="IPR027040">
    <property type="entry name" value="PSMD4"/>
</dbReference>
<reference evidence="8" key="2">
    <citation type="submission" date="2017-10" db="EMBL/GenBank/DDBJ databases">
        <title>Ladona fulva Genome sequencing and assembly.</title>
        <authorList>
            <person name="Murali S."/>
            <person name="Richards S."/>
            <person name="Bandaranaike D."/>
            <person name="Bellair M."/>
            <person name="Blankenburg K."/>
            <person name="Chao H."/>
            <person name="Dinh H."/>
            <person name="Doddapaneni H."/>
            <person name="Dugan-Rocha S."/>
            <person name="Elkadiri S."/>
            <person name="Gnanaolivu R."/>
            <person name="Hernandez B."/>
            <person name="Skinner E."/>
            <person name="Javaid M."/>
            <person name="Lee S."/>
            <person name="Li M."/>
            <person name="Ming W."/>
            <person name="Munidasa M."/>
            <person name="Muniz J."/>
            <person name="Nguyen L."/>
            <person name="Hughes D."/>
            <person name="Osuji N."/>
            <person name="Pu L.-L."/>
            <person name="Puazo M."/>
            <person name="Qu C."/>
            <person name="Quiroz J."/>
            <person name="Raj R."/>
            <person name="Weissenberger G."/>
            <person name="Xin Y."/>
            <person name="Zou X."/>
            <person name="Han Y."/>
            <person name="Worley K."/>
            <person name="Muzny D."/>
            <person name="Gibbs R."/>
        </authorList>
    </citation>
    <scope>NUCLEOTIDE SEQUENCE</scope>
    <source>
        <strain evidence="8">Sampled in the wild</strain>
    </source>
</reference>
<feature type="compositionally biased region" description="Basic and acidic residues" evidence="6">
    <location>
        <begin position="460"/>
        <end position="476"/>
    </location>
</feature>
<dbReference type="Gene3D" id="1.10.287.3990">
    <property type="match status" value="1"/>
</dbReference>
<dbReference type="Gene3D" id="6.10.300.40">
    <property type="match status" value="1"/>
</dbReference>
<dbReference type="PANTHER" id="PTHR10223">
    <property type="entry name" value="26S PROTEASOME NON-ATPASE REGULATORY SUBUNIT 4"/>
    <property type="match status" value="1"/>
</dbReference>
<proteinExistence type="inferred from homology"/>
<keyword evidence="3" id="KW-0677">Repeat</keyword>
<keyword evidence="4" id="KW-0647">Proteasome</keyword>
<dbReference type="EMBL" id="KZ308150">
    <property type="protein sequence ID" value="KAG8223029.1"/>
    <property type="molecule type" value="Genomic_DNA"/>
</dbReference>
<dbReference type="FunFam" id="3.40.50.410:FF:000005">
    <property type="entry name" value="26S proteasome non-ATPase regulatory subunit 4"/>
    <property type="match status" value="1"/>
</dbReference>
<dbReference type="SMART" id="SM00726">
    <property type="entry name" value="UIM"/>
    <property type="match status" value="3"/>
</dbReference>
<feature type="region of interest" description="Disordered" evidence="6">
    <location>
        <begin position="355"/>
        <end position="403"/>
    </location>
</feature>
<evidence type="ECO:0000256" key="6">
    <source>
        <dbReference type="SAM" id="MobiDB-lite"/>
    </source>
</evidence>
<dbReference type="PROSITE" id="PS50234">
    <property type="entry name" value="VWFA"/>
    <property type="match status" value="1"/>
</dbReference>
<evidence type="ECO:0000259" key="7">
    <source>
        <dbReference type="PROSITE" id="PS50234"/>
    </source>
</evidence>
<dbReference type="InterPro" id="IPR049590">
    <property type="entry name" value="PSMD4_RAZUL-like"/>
</dbReference>
<dbReference type="CDD" id="cd01452">
    <property type="entry name" value="VWA_26S_proteasome_subunit"/>
    <property type="match status" value="1"/>
</dbReference>
<feature type="region of interest" description="Disordered" evidence="6">
    <location>
        <begin position="433"/>
        <end position="476"/>
    </location>
</feature>
<dbReference type="SMART" id="SM00327">
    <property type="entry name" value="VWA"/>
    <property type="match status" value="1"/>
</dbReference>
<gene>
    <name evidence="8" type="ORF">J437_LFUL001351</name>
</gene>
<name>A0A8K0JVC9_LADFU</name>
<dbReference type="Proteomes" id="UP000792457">
    <property type="component" value="Unassembled WGS sequence"/>
</dbReference>
<evidence type="ECO:0000256" key="1">
    <source>
        <dbReference type="ARBA" id="ARBA00005574"/>
    </source>
</evidence>
<evidence type="ECO:0000313" key="8">
    <source>
        <dbReference type="EMBL" id="KAG8223029.1"/>
    </source>
</evidence>